<organism evidence="1 2">
    <name type="scientific">Plantactinospora solaniradicis</name>
    <dbReference type="NCBI Taxonomy" id="1723736"/>
    <lineage>
        <taxon>Bacteria</taxon>
        <taxon>Bacillati</taxon>
        <taxon>Actinomycetota</taxon>
        <taxon>Actinomycetes</taxon>
        <taxon>Micromonosporales</taxon>
        <taxon>Micromonosporaceae</taxon>
        <taxon>Plantactinospora</taxon>
    </lineage>
</organism>
<evidence type="ECO:0000313" key="2">
    <source>
        <dbReference type="Proteomes" id="UP001596203"/>
    </source>
</evidence>
<keyword evidence="2" id="KW-1185">Reference proteome</keyword>
<dbReference type="Proteomes" id="UP001596203">
    <property type="component" value="Unassembled WGS sequence"/>
</dbReference>
<sequence>MSLRPSFRLLSAYGYNLGGPRAWNLHRFAVGDELRNGWYDETDPTHEFTMRAAETARDRLGLRSGGLPAAVDLPVVFVEAREVSPPGWSREASAPPTPSLSLPATSELRSWDPVAQFVLVIADSLFDRDAEDAAHHNGDDYVLDPAVGVGGDPDLDWDQVLIGTLTTLGLEPVGMPDWLWFRSSWSDE</sequence>
<gene>
    <name evidence="1" type="ORF">ACFP2T_27740</name>
</gene>
<protein>
    <submittedName>
        <fullName evidence="1">Uncharacterized protein</fullName>
    </submittedName>
</protein>
<evidence type="ECO:0000313" key="1">
    <source>
        <dbReference type="EMBL" id="MFC6019975.1"/>
    </source>
</evidence>
<comment type="caution">
    <text evidence="1">The sequence shown here is derived from an EMBL/GenBank/DDBJ whole genome shotgun (WGS) entry which is preliminary data.</text>
</comment>
<name>A0ABW1KDX1_9ACTN</name>
<dbReference type="EMBL" id="JBHSPR010000024">
    <property type="protein sequence ID" value="MFC6019975.1"/>
    <property type="molecule type" value="Genomic_DNA"/>
</dbReference>
<proteinExistence type="predicted"/>
<accession>A0ABW1KDX1</accession>
<reference evidence="2" key="1">
    <citation type="journal article" date="2019" name="Int. J. Syst. Evol. Microbiol.">
        <title>The Global Catalogue of Microorganisms (GCM) 10K type strain sequencing project: providing services to taxonomists for standard genome sequencing and annotation.</title>
        <authorList>
            <consortium name="The Broad Institute Genomics Platform"/>
            <consortium name="The Broad Institute Genome Sequencing Center for Infectious Disease"/>
            <person name="Wu L."/>
            <person name="Ma J."/>
        </authorList>
    </citation>
    <scope>NUCLEOTIDE SEQUENCE [LARGE SCALE GENOMIC DNA]</scope>
    <source>
        <strain evidence="2">ZS-35-S2</strain>
    </source>
</reference>